<evidence type="ECO:0000259" key="2">
    <source>
        <dbReference type="Pfam" id="PF22936"/>
    </source>
</evidence>
<feature type="domain" description="Retrovirus-related Pol polyprotein from transposon TNT 1-94-like beta-barrel" evidence="2">
    <location>
        <begin position="333"/>
        <end position="374"/>
    </location>
</feature>
<reference evidence="3" key="1">
    <citation type="journal article" date="2019" name="Sci. Rep.">
        <title>Draft genome of Tanacetum cinerariifolium, the natural source of mosquito coil.</title>
        <authorList>
            <person name="Yamashiro T."/>
            <person name="Shiraishi A."/>
            <person name="Satake H."/>
            <person name="Nakayama K."/>
        </authorList>
    </citation>
    <scope>NUCLEOTIDE SEQUENCE</scope>
</reference>
<dbReference type="EMBL" id="BKCJ010008189">
    <property type="protein sequence ID" value="GEU81008.1"/>
    <property type="molecule type" value="Genomic_DNA"/>
</dbReference>
<dbReference type="Pfam" id="PF22936">
    <property type="entry name" value="Pol_BBD"/>
    <property type="match status" value="1"/>
</dbReference>
<feature type="compositionally biased region" description="Pro residues" evidence="1">
    <location>
        <begin position="83"/>
        <end position="92"/>
    </location>
</feature>
<comment type="caution">
    <text evidence="3">The sequence shown here is derived from an EMBL/GenBank/DDBJ whole genome shotgun (WGS) entry which is preliminary data.</text>
</comment>
<feature type="region of interest" description="Disordered" evidence="1">
    <location>
        <begin position="1"/>
        <end position="36"/>
    </location>
</feature>
<feature type="compositionally biased region" description="Polar residues" evidence="1">
    <location>
        <begin position="12"/>
        <end position="31"/>
    </location>
</feature>
<evidence type="ECO:0000256" key="1">
    <source>
        <dbReference type="SAM" id="MobiDB-lite"/>
    </source>
</evidence>
<organism evidence="3">
    <name type="scientific">Tanacetum cinerariifolium</name>
    <name type="common">Dalmatian daisy</name>
    <name type="synonym">Chrysanthemum cinerariifolium</name>
    <dbReference type="NCBI Taxonomy" id="118510"/>
    <lineage>
        <taxon>Eukaryota</taxon>
        <taxon>Viridiplantae</taxon>
        <taxon>Streptophyta</taxon>
        <taxon>Embryophyta</taxon>
        <taxon>Tracheophyta</taxon>
        <taxon>Spermatophyta</taxon>
        <taxon>Magnoliopsida</taxon>
        <taxon>eudicotyledons</taxon>
        <taxon>Gunneridae</taxon>
        <taxon>Pentapetalae</taxon>
        <taxon>asterids</taxon>
        <taxon>campanulids</taxon>
        <taxon>Asterales</taxon>
        <taxon>Asteraceae</taxon>
        <taxon>Asteroideae</taxon>
        <taxon>Anthemideae</taxon>
        <taxon>Anthemidinae</taxon>
        <taxon>Tanacetum</taxon>
    </lineage>
</organism>
<accession>A0A6L2N487</accession>
<proteinExistence type="predicted"/>
<dbReference type="AlphaFoldDB" id="A0A6L2N487"/>
<protein>
    <submittedName>
        <fullName evidence="3">Retrotransposon protein</fullName>
    </submittedName>
</protein>
<name>A0A6L2N487_TANCI</name>
<feature type="region of interest" description="Disordered" evidence="1">
    <location>
        <begin position="70"/>
        <end position="99"/>
    </location>
</feature>
<sequence length="421" mass="47805">MHRSIAWDKVENPSSQSTPQVHPSFEENTPPMTYPGEVEEIIGIPIEVEPLDETQLEDLGLNTYNHDIPFSSREIPNFDEPEPQPQPLPNYPPLDVSLGSEKGLKPPIKPYSLDSFRMNVVDNLTIYIPPSPHVVPFHLKDMYCYHHPCLGDSKKRYGFKPGLLGQCGSLGVDPSNWEKSYDDRITVPDISGGRLAYQGAALRIKESTTLPLDELIGNLKVYEVIKKDFKTVKGKKEQRRSLALKVKKEVSDEDSSSSDNEDKEYAMAIKEFNKFFKRRGRFPPKNKDQRAFIGEAWSDNGEDEVEKTKEETCLVAQAPDEICLGINLEPDEWIKDSRCSKHMTCNRKLFSSYKAYNRENVIFRSNLRGKIIGKVKELLNVTFDETPPSPKTSSLKDDELVEEEAIEVSKTKPIGNDLEDI</sequence>
<dbReference type="InterPro" id="IPR054722">
    <property type="entry name" value="PolX-like_BBD"/>
</dbReference>
<feature type="compositionally biased region" description="Basic and acidic residues" evidence="1">
    <location>
        <begin position="1"/>
        <end position="11"/>
    </location>
</feature>
<evidence type="ECO:0000313" key="3">
    <source>
        <dbReference type="EMBL" id="GEU81008.1"/>
    </source>
</evidence>
<gene>
    <name evidence="3" type="ORF">Tci_052986</name>
</gene>